<comment type="caution">
    <text evidence="1">The sequence shown here is derived from an EMBL/GenBank/DDBJ whole genome shotgun (WGS) entry which is preliminary data.</text>
</comment>
<evidence type="ECO:0000313" key="2">
    <source>
        <dbReference type="Proteomes" id="UP000821865"/>
    </source>
</evidence>
<protein>
    <submittedName>
        <fullName evidence="1">Uncharacterized protein</fullName>
    </submittedName>
</protein>
<evidence type="ECO:0000313" key="1">
    <source>
        <dbReference type="EMBL" id="KAH7980093.1"/>
    </source>
</evidence>
<reference evidence="1" key="1">
    <citation type="submission" date="2020-05" db="EMBL/GenBank/DDBJ databases">
        <title>Large-scale comparative analyses of tick genomes elucidate their genetic diversity and vector capacities.</title>
        <authorList>
            <person name="Jia N."/>
            <person name="Wang J."/>
            <person name="Shi W."/>
            <person name="Du L."/>
            <person name="Sun Y."/>
            <person name="Zhan W."/>
            <person name="Jiang J."/>
            <person name="Wang Q."/>
            <person name="Zhang B."/>
            <person name="Ji P."/>
            <person name="Sakyi L.B."/>
            <person name="Cui X."/>
            <person name="Yuan T."/>
            <person name="Jiang B."/>
            <person name="Yang W."/>
            <person name="Lam T.T.-Y."/>
            <person name="Chang Q."/>
            <person name="Ding S."/>
            <person name="Wang X."/>
            <person name="Zhu J."/>
            <person name="Ruan X."/>
            <person name="Zhao L."/>
            <person name="Wei J."/>
            <person name="Que T."/>
            <person name="Du C."/>
            <person name="Cheng J."/>
            <person name="Dai P."/>
            <person name="Han X."/>
            <person name="Huang E."/>
            <person name="Gao Y."/>
            <person name="Liu J."/>
            <person name="Shao H."/>
            <person name="Ye R."/>
            <person name="Li L."/>
            <person name="Wei W."/>
            <person name="Wang X."/>
            <person name="Wang C."/>
            <person name="Yang T."/>
            <person name="Huo Q."/>
            <person name="Li W."/>
            <person name="Guo W."/>
            <person name="Chen H."/>
            <person name="Zhou L."/>
            <person name="Ni X."/>
            <person name="Tian J."/>
            <person name="Zhou Y."/>
            <person name="Sheng Y."/>
            <person name="Liu T."/>
            <person name="Pan Y."/>
            <person name="Xia L."/>
            <person name="Li J."/>
            <person name="Zhao F."/>
            <person name="Cao W."/>
        </authorList>
    </citation>
    <scope>NUCLEOTIDE SEQUENCE</scope>
    <source>
        <strain evidence="1">Dsil-2018</strain>
    </source>
</reference>
<proteinExistence type="predicted"/>
<keyword evidence="2" id="KW-1185">Reference proteome</keyword>
<organism evidence="1 2">
    <name type="scientific">Dermacentor silvarum</name>
    <name type="common">Tick</name>
    <dbReference type="NCBI Taxonomy" id="543639"/>
    <lineage>
        <taxon>Eukaryota</taxon>
        <taxon>Metazoa</taxon>
        <taxon>Ecdysozoa</taxon>
        <taxon>Arthropoda</taxon>
        <taxon>Chelicerata</taxon>
        <taxon>Arachnida</taxon>
        <taxon>Acari</taxon>
        <taxon>Parasitiformes</taxon>
        <taxon>Ixodida</taxon>
        <taxon>Ixodoidea</taxon>
        <taxon>Ixodidae</taxon>
        <taxon>Rhipicephalinae</taxon>
        <taxon>Dermacentor</taxon>
    </lineage>
</organism>
<dbReference type="EMBL" id="CM023470">
    <property type="protein sequence ID" value="KAH7980093.1"/>
    <property type="molecule type" value="Genomic_DNA"/>
</dbReference>
<dbReference type="Proteomes" id="UP000821865">
    <property type="component" value="Chromosome 1"/>
</dbReference>
<gene>
    <name evidence="1" type="ORF">HPB49_013022</name>
</gene>
<sequence>MIPCRVPNFVPYGSVLLQCTLYHRQIDICYACGCLGHRADVCRNPGDVISRGCGAPHSRSPEHQCTPKCKLCGGAHLTADKACKERYHIPYVVGRRRWERARLMRDDDDCATALNAAADDGGRSVGNPSTSRSGDRSGSCSRRGSRSRSRHRACSRGAPRGPPTGSASRSPSGSRPGSRSGSLSGPRPGTSGAPRQRSASPPAPSSAGNANKNRRGTLTGVDIVRGRGNATSQVGSGSLPEHVTHTTSEIAFLKRENAMMKEMIHKLTATIAELKNDRGVRDATPATDNTANADTPSPLEPIGAANDDGESAPKKGAVIREHPALKPELDDIKSVLSSIKTSLRFLRESMALVQSTLAAHGDRLGKVEHYLDHVVAPAVAAAKPVSQGMPTPSPPPHVALLHPSDARTNPHMLQDGQAK</sequence>
<name>A0ACB8E0C0_DERSI</name>
<accession>A0ACB8E0C0</accession>